<feature type="region of interest" description="Disordered" evidence="1">
    <location>
        <begin position="1"/>
        <end position="24"/>
    </location>
</feature>
<dbReference type="InterPro" id="IPR017136">
    <property type="entry name" value="UCP037205"/>
</dbReference>
<dbReference type="Gene3D" id="1.10.10.10">
    <property type="entry name" value="Winged helix-like DNA-binding domain superfamily/Winged helix DNA-binding domain"/>
    <property type="match status" value="1"/>
</dbReference>
<gene>
    <name evidence="2" type="ORF">ACFOLH_07850</name>
</gene>
<dbReference type="InterPro" id="IPR036388">
    <property type="entry name" value="WH-like_DNA-bd_sf"/>
</dbReference>
<reference evidence="3" key="1">
    <citation type="journal article" date="2019" name="Int. J. Syst. Evol. Microbiol.">
        <title>The Global Catalogue of Microorganisms (GCM) 10K type strain sequencing project: providing services to taxonomists for standard genome sequencing and annotation.</title>
        <authorList>
            <consortium name="The Broad Institute Genomics Platform"/>
            <consortium name="The Broad Institute Genome Sequencing Center for Infectious Disease"/>
            <person name="Wu L."/>
            <person name="Ma J."/>
        </authorList>
    </citation>
    <scope>NUCLEOTIDE SEQUENCE [LARGE SCALE GENOMIC DNA]</scope>
    <source>
        <strain evidence="3">NCAIM B.02333</strain>
    </source>
</reference>
<evidence type="ECO:0000256" key="1">
    <source>
        <dbReference type="SAM" id="MobiDB-lite"/>
    </source>
</evidence>
<proteinExistence type="predicted"/>
<dbReference type="InterPro" id="IPR021660">
    <property type="entry name" value="DUF3253"/>
</dbReference>
<dbReference type="EMBL" id="JBHRWW010000004">
    <property type="protein sequence ID" value="MFC3688253.1"/>
    <property type="molecule type" value="Genomic_DNA"/>
</dbReference>
<sequence>MPDRRPSRASAARAATAPPPGHEPRSCVVCGRTIGWRAKWARSWDQVRYCSDGCRGRGLQPVDTALEESLLDLLGRRAATATVCPSEAARAVGGADEAAWRPLMEPARMAARRLVARGEAEITQGGQVVDPSTAKGPVRVRRAR</sequence>
<comment type="caution">
    <text evidence="2">The sequence shown here is derived from an EMBL/GenBank/DDBJ whole genome shotgun (WGS) entry which is preliminary data.</text>
</comment>
<name>A0ABV7WGA4_9MICO</name>
<dbReference type="RefSeq" id="WP_376984096.1">
    <property type="nucleotide sequence ID" value="NZ_JBHRWW010000004.1"/>
</dbReference>
<dbReference type="Proteomes" id="UP001595685">
    <property type="component" value="Unassembled WGS sequence"/>
</dbReference>
<evidence type="ECO:0000313" key="3">
    <source>
        <dbReference type="Proteomes" id="UP001595685"/>
    </source>
</evidence>
<dbReference type="PANTHER" id="PTHR37463:SF1">
    <property type="entry name" value="DUF2256 DOMAIN-CONTAINING PROTEIN"/>
    <property type="match status" value="1"/>
</dbReference>
<organism evidence="2 3">
    <name type="scientific">Aquipuribacter hungaricus</name>
    <dbReference type="NCBI Taxonomy" id="545624"/>
    <lineage>
        <taxon>Bacteria</taxon>
        <taxon>Bacillati</taxon>
        <taxon>Actinomycetota</taxon>
        <taxon>Actinomycetes</taxon>
        <taxon>Micrococcales</taxon>
        <taxon>Intrasporangiaceae</taxon>
        <taxon>Aquipuribacter</taxon>
    </lineage>
</organism>
<protein>
    <submittedName>
        <fullName evidence="2">DUF3253 domain-containing protein</fullName>
    </submittedName>
</protein>
<dbReference type="Pfam" id="PF11625">
    <property type="entry name" value="DUF3253"/>
    <property type="match status" value="1"/>
</dbReference>
<accession>A0ABV7WGA4</accession>
<dbReference type="SUPFAM" id="SSF46785">
    <property type="entry name" value="Winged helix' DNA-binding domain"/>
    <property type="match status" value="1"/>
</dbReference>
<dbReference type="Pfam" id="PF10013">
    <property type="entry name" value="DUF2256"/>
    <property type="match status" value="1"/>
</dbReference>
<evidence type="ECO:0000313" key="2">
    <source>
        <dbReference type="EMBL" id="MFC3688253.1"/>
    </source>
</evidence>
<dbReference type="PANTHER" id="PTHR37463">
    <property type="entry name" value="GSL3115 PROTEIN"/>
    <property type="match status" value="1"/>
</dbReference>
<dbReference type="InterPro" id="IPR036390">
    <property type="entry name" value="WH_DNA-bd_sf"/>
</dbReference>
<keyword evidence="3" id="KW-1185">Reference proteome</keyword>